<dbReference type="Pfam" id="PF11716">
    <property type="entry name" value="MDMPI_N"/>
    <property type="match status" value="1"/>
</dbReference>
<dbReference type="InterPro" id="IPR034660">
    <property type="entry name" value="DinB/YfiT-like"/>
</dbReference>
<dbReference type="RefSeq" id="WP_179750795.1">
    <property type="nucleotide sequence ID" value="NZ_JACCBU010000001.1"/>
</dbReference>
<dbReference type="SUPFAM" id="SSF109854">
    <property type="entry name" value="DinB/YfiT-like putative metalloenzymes"/>
    <property type="match status" value="1"/>
</dbReference>
<feature type="domain" description="Bacterial SCP orthologue" evidence="2">
    <location>
        <begin position="169"/>
        <end position="261"/>
    </location>
</feature>
<feature type="domain" description="Mycothiol-dependent maleylpyruvate isomerase metal-binding" evidence="1">
    <location>
        <begin position="14"/>
        <end position="153"/>
    </location>
</feature>
<evidence type="ECO:0000259" key="2">
    <source>
        <dbReference type="Pfam" id="PF17844"/>
    </source>
</evidence>
<sequence>MAGPKTQPEQHLLEQARVVRDWLSELSVEEFDSPTVLDVWDVRTLTGHLVGILSRFTAALRQPSRQPAVPVHELVRRYRRDVAMIMDWTEQLAADHPGPELVRRLGSAIDEAAEALQPGTVLPKVIMTPRGPGRSTDFVATRIVDLVVHADDLSRSLPDRPAITSHKPAVAACIRTLAAILAAQQPGRSIEVRVPPYAAVQCGIGEPGPTHTRGTPPNVVETDPTTFLRLATGRLAWAEALAGGRVSASGQRADLSPALPVLS</sequence>
<comment type="caution">
    <text evidence="3">The sequence shown here is derived from an EMBL/GenBank/DDBJ whole genome shotgun (WGS) entry which is preliminary data.</text>
</comment>
<gene>
    <name evidence="3" type="ORF">BKA15_002289</name>
</gene>
<dbReference type="Proteomes" id="UP000569914">
    <property type="component" value="Unassembled WGS sequence"/>
</dbReference>
<dbReference type="Pfam" id="PF17844">
    <property type="entry name" value="SCP_3"/>
    <property type="match status" value="1"/>
</dbReference>
<reference evidence="3 4" key="1">
    <citation type="submission" date="2020-07" db="EMBL/GenBank/DDBJ databases">
        <title>Sequencing the genomes of 1000 actinobacteria strains.</title>
        <authorList>
            <person name="Klenk H.-P."/>
        </authorList>
    </citation>
    <scope>NUCLEOTIDE SEQUENCE [LARGE SCALE GENOMIC DNA]</scope>
    <source>
        <strain evidence="3 4">DSM 22083</strain>
    </source>
</reference>
<evidence type="ECO:0000313" key="4">
    <source>
        <dbReference type="Proteomes" id="UP000569914"/>
    </source>
</evidence>
<keyword evidence="4" id="KW-1185">Reference proteome</keyword>
<evidence type="ECO:0000259" key="1">
    <source>
        <dbReference type="Pfam" id="PF11716"/>
    </source>
</evidence>
<dbReference type="NCBIfam" id="TIGR03083">
    <property type="entry name" value="maleylpyruvate isomerase family mycothiol-dependent enzyme"/>
    <property type="match status" value="1"/>
</dbReference>
<proteinExistence type="predicted"/>
<dbReference type="InterPro" id="IPR024344">
    <property type="entry name" value="MDMPI_metal-binding"/>
</dbReference>
<accession>A0A7Y9I6I4</accession>
<dbReference type="AlphaFoldDB" id="A0A7Y9I6I4"/>
<dbReference type="EMBL" id="JACCBU010000001">
    <property type="protein sequence ID" value="NYE70960.1"/>
    <property type="molecule type" value="Genomic_DNA"/>
</dbReference>
<dbReference type="InterPro" id="IPR041629">
    <property type="entry name" value="SCP_3"/>
</dbReference>
<dbReference type="Gene3D" id="3.30.1050.40">
    <property type="match status" value="1"/>
</dbReference>
<protein>
    <submittedName>
        <fullName evidence="3">Uncharacterized protein (TIGR03083 family)</fullName>
    </submittedName>
</protein>
<name>A0A7Y9I6I4_9ACTN</name>
<organism evidence="3 4">
    <name type="scientific">Microlunatus parietis</name>
    <dbReference type="NCBI Taxonomy" id="682979"/>
    <lineage>
        <taxon>Bacteria</taxon>
        <taxon>Bacillati</taxon>
        <taxon>Actinomycetota</taxon>
        <taxon>Actinomycetes</taxon>
        <taxon>Propionibacteriales</taxon>
        <taxon>Propionibacteriaceae</taxon>
        <taxon>Microlunatus</taxon>
    </lineage>
</organism>
<dbReference type="InterPro" id="IPR017517">
    <property type="entry name" value="Maleyloyr_isom"/>
</dbReference>
<dbReference type="GO" id="GO:0046872">
    <property type="term" value="F:metal ion binding"/>
    <property type="evidence" value="ECO:0007669"/>
    <property type="project" value="InterPro"/>
</dbReference>
<evidence type="ECO:0000313" key="3">
    <source>
        <dbReference type="EMBL" id="NYE70960.1"/>
    </source>
</evidence>